<protein>
    <submittedName>
        <fullName evidence="2">Uncharacterized protein</fullName>
    </submittedName>
</protein>
<evidence type="ECO:0000313" key="3">
    <source>
        <dbReference type="Proteomes" id="UP000796761"/>
    </source>
</evidence>
<dbReference type="Proteomes" id="UP000796761">
    <property type="component" value="Unassembled WGS sequence"/>
</dbReference>
<feature type="region of interest" description="Disordered" evidence="1">
    <location>
        <begin position="1"/>
        <end position="28"/>
    </location>
</feature>
<keyword evidence="3" id="KW-1185">Reference proteome</keyword>
<dbReference type="AlphaFoldDB" id="A0A8K1LPS3"/>
<organism evidence="2 3">
    <name type="scientific">Zosterops borbonicus</name>
    <dbReference type="NCBI Taxonomy" id="364589"/>
    <lineage>
        <taxon>Eukaryota</taxon>
        <taxon>Metazoa</taxon>
        <taxon>Chordata</taxon>
        <taxon>Craniata</taxon>
        <taxon>Vertebrata</taxon>
        <taxon>Euteleostomi</taxon>
        <taxon>Archelosauria</taxon>
        <taxon>Archosauria</taxon>
        <taxon>Dinosauria</taxon>
        <taxon>Saurischia</taxon>
        <taxon>Theropoda</taxon>
        <taxon>Coelurosauria</taxon>
        <taxon>Aves</taxon>
        <taxon>Neognathae</taxon>
        <taxon>Neoaves</taxon>
        <taxon>Telluraves</taxon>
        <taxon>Australaves</taxon>
        <taxon>Passeriformes</taxon>
        <taxon>Sylvioidea</taxon>
        <taxon>Zosteropidae</taxon>
        <taxon>Zosterops</taxon>
    </lineage>
</organism>
<reference evidence="2" key="1">
    <citation type="submission" date="2019-04" db="EMBL/GenBank/DDBJ databases">
        <title>Genome assembly of Zosterops borbonicus 15179.</title>
        <authorList>
            <person name="Leroy T."/>
            <person name="Anselmetti Y."/>
            <person name="Tilak M.-K."/>
            <person name="Nabholz B."/>
        </authorList>
    </citation>
    <scope>NUCLEOTIDE SEQUENCE</scope>
    <source>
        <strain evidence="2">HGM_15179</strain>
        <tissue evidence="2">Muscle</tissue>
    </source>
</reference>
<accession>A0A8K1LPS3</accession>
<proteinExistence type="predicted"/>
<evidence type="ECO:0000256" key="1">
    <source>
        <dbReference type="SAM" id="MobiDB-lite"/>
    </source>
</evidence>
<comment type="caution">
    <text evidence="2">The sequence shown here is derived from an EMBL/GenBank/DDBJ whole genome shotgun (WGS) entry which is preliminary data.</text>
</comment>
<sequence>MRFSRLSDAKKEKSTPCEKFSRAKQPKEDGGIGIQSFSFFLEIHTLSGKVRAVFIAYNYTYRSAPLKRIPTLQTSVMLGKLLGQFVSGKNNLLMVMGSKFRPKSYLAEASGGGESALPFSKGKMKPSWGSVMPQKELPGGI</sequence>
<evidence type="ECO:0000313" key="2">
    <source>
        <dbReference type="EMBL" id="TRZ21333.1"/>
    </source>
</evidence>
<gene>
    <name evidence="2" type="ORF">HGM15179_005859</name>
</gene>
<name>A0A8K1LPS3_9PASS</name>
<dbReference type="EMBL" id="SWJQ01000128">
    <property type="protein sequence ID" value="TRZ21333.1"/>
    <property type="molecule type" value="Genomic_DNA"/>
</dbReference>